<dbReference type="CDD" id="cd06257">
    <property type="entry name" value="DnaJ"/>
    <property type="match status" value="1"/>
</dbReference>
<feature type="domain" description="J" evidence="2">
    <location>
        <begin position="158"/>
        <end position="217"/>
    </location>
</feature>
<name>A0ABS0T445_9CAUL</name>
<evidence type="ECO:0000256" key="1">
    <source>
        <dbReference type="SAM" id="MobiDB-lite"/>
    </source>
</evidence>
<dbReference type="EMBL" id="JADWOX010000023">
    <property type="protein sequence ID" value="MBI1686541.1"/>
    <property type="molecule type" value="Genomic_DNA"/>
</dbReference>
<dbReference type="Gene3D" id="1.10.287.110">
    <property type="entry name" value="DnaJ domain"/>
    <property type="match status" value="1"/>
</dbReference>
<protein>
    <submittedName>
        <fullName evidence="3">J domain-containing protein</fullName>
    </submittedName>
</protein>
<dbReference type="InterPro" id="IPR036869">
    <property type="entry name" value="J_dom_sf"/>
</dbReference>
<sequence length="217" mass="24464">MSREFEYRPKFFDIRVRPPKPGEEEGPRADDVNRLKPGQRRCEHADCLRAAEAKAPKSRDLPGQYYHFCQPHAAEYNKNWNFYAGMNEGQIRVEQEREKVTGGRPTWSMKADAGSREAAAAAARDARNMADPFGLFRAQQRKAESAAAGRAVGKLERQALADMDLDVDADAAAIRARYKDLLKRCHPDMNGGDRSAEHKLQRVIKAYKTLQKSGMAK</sequence>
<keyword evidence="4" id="KW-1185">Reference proteome</keyword>
<comment type="caution">
    <text evidence="3">The sequence shown here is derived from an EMBL/GenBank/DDBJ whole genome shotgun (WGS) entry which is preliminary data.</text>
</comment>
<gene>
    <name evidence="3" type="ORF">I4Q42_22980</name>
</gene>
<evidence type="ECO:0000313" key="4">
    <source>
        <dbReference type="Proteomes" id="UP000639859"/>
    </source>
</evidence>
<accession>A0ABS0T445</accession>
<organism evidence="3 4">
    <name type="scientific">Caulobacter hibisci</name>
    <dbReference type="NCBI Taxonomy" id="2035993"/>
    <lineage>
        <taxon>Bacteria</taxon>
        <taxon>Pseudomonadati</taxon>
        <taxon>Pseudomonadota</taxon>
        <taxon>Alphaproteobacteria</taxon>
        <taxon>Caulobacterales</taxon>
        <taxon>Caulobacteraceae</taxon>
        <taxon>Caulobacter</taxon>
    </lineage>
</organism>
<dbReference type="PROSITE" id="PS50076">
    <property type="entry name" value="DNAJ_2"/>
    <property type="match status" value="1"/>
</dbReference>
<dbReference type="RefSeq" id="WP_198578427.1">
    <property type="nucleotide sequence ID" value="NZ_JADWOX010000023.1"/>
</dbReference>
<evidence type="ECO:0000313" key="3">
    <source>
        <dbReference type="EMBL" id="MBI1686541.1"/>
    </source>
</evidence>
<dbReference type="SUPFAM" id="SSF46565">
    <property type="entry name" value="Chaperone J-domain"/>
    <property type="match status" value="1"/>
</dbReference>
<dbReference type="InterPro" id="IPR001623">
    <property type="entry name" value="DnaJ_domain"/>
</dbReference>
<dbReference type="Pfam" id="PF00226">
    <property type="entry name" value="DnaJ"/>
    <property type="match status" value="1"/>
</dbReference>
<proteinExistence type="predicted"/>
<dbReference type="Proteomes" id="UP000639859">
    <property type="component" value="Unassembled WGS sequence"/>
</dbReference>
<dbReference type="SMART" id="SM00271">
    <property type="entry name" value="DnaJ"/>
    <property type="match status" value="1"/>
</dbReference>
<feature type="region of interest" description="Disordered" evidence="1">
    <location>
        <begin position="15"/>
        <end position="40"/>
    </location>
</feature>
<evidence type="ECO:0000259" key="2">
    <source>
        <dbReference type="PROSITE" id="PS50076"/>
    </source>
</evidence>
<reference evidence="3 4" key="1">
    <citation type="submission" date="2020-11" db="EMBL/GenBank/DDBJ databases">
        <title>genome sequence of strain KACC 18849.</title>
        <authorList>
            <person name="Gao J."/>
            <person name="Zhang X."/>
        </authorList>
    </citation>
    <scope>NUCLEOTIDE SEQUENCE [LARGE SCALE GENOMIC DNA]</scope>
    <source>
        <strain evidence="3 4">KACC 18849</strain>
    </source>
</reference>